<dbReference type="InterPro" id="IPR050131">
    <property type="entry name" value="Peptidase_S8_subtilisin-like"/>
</dbReference>
<dbReference type="InterPro" id="IPR022398">
    <property type="entry name" value="Peptidase_S8_His-AS"/>
</dbReference>
<name>A0A0D2MHC3_9CHLO</name>
<dbReference type="PANTHER" id="PTHR43806">
    <property type="entry name" value="PEPTIDASE S8"/>
    <property type="match status" value="1"/>
</dbReference>
<evidence type="ECO:0000256" key="1">
    <source>
        <dbReference type="ARBA" id="ARBA00011073"/>
    </source>
</evidence>
<dbReference type="AlphaFoldDB" id="A0A0D2MHC3"/>
<keyword evidence="4 5" id="KW-0720">Serine protease</keyword>
<sequence length="320" mass="33515">MRRIGVSEGGLVPDFANLGISAAIIDTGIDKRHPDLNIVGGKSFCTSEINSDPYKDGLGHGTHVAGILGAKNNGQGIIGAAPGIPIYSLKVLSSDGTGTTSDLLRAYEWLYYNARALGIRVVNLSLTGGGGATDPQCEWTSALAQQGITVVAAAGNNRANLMQEAPGACAKALVVTSFTDKDGVPGNDNASEWFSNWLPMSQATDALKRRIVSAPGDNIISTYPLDRPKLKNLPKGYGIISGTSMSCPHVTGIAARCYASGECGAAEDTEGEKIARLTRDYNEGHPKYGFNGDAMGGPDGAGKFFVGDKYFGYAVYAGRW</sequence>
<accession>A0A0D2MHC3</accession>
<feature type="active site" description="Charge relay system" evidence="5">
    <location>
        <position position="60"/>
    </location>
</feature>
<dbReference type="GO" id="GO:0004252">
    <property type="term" value="F:serine-type endopeptidase activity"/>
    <property type="evidence" value="ECO:0007669"/>
    <property type="project" value="UniProtKB-UniRule"/>
</dbReference>
<evidence type="ECO:0000256" key="2">
    <source>
        <dbReference type="ARBA" id="ARBA00022670"/>
    </source>
</evidence>
<dbReference type="Pfam" id="PF00082">
    <property type="entry name" value="Peptidase_S8"/>
    <property type="match status" value="1"/>
</dbReference>
<dbReference type="GeneID" id="25738357"/>
<dbReference type="InterPro" id="IPR000209">
    <property type="entry name" value="Peptidase_S8/S53_dom"/>
</dbReference>
<feature type="active site" description="Charge relay system" evidence="5">
    <location>
        <position position="26"/>
    </location>
</feature>
<protein>
    <recommendedName>
        <fullName evidence="7">Peptidase S8/S53 domain-containing protein</fullName>
    </recommendedName>
</protein>
<evidence type="ECO:0000259" key="7">
    <source>
        <dbReference type="Pfam" id="PF00082"/>
    </source>
</evidence>
<evidence type="ECO:0000256" key="4">
    <source>
        <dbReference type="ARBA" id="ARBA00022825"/>
    </source>
</evidence>
<dbReference type="InterPro" id="IPR023827">
    <property type="entry name" value="Peptidase_S8_Asp-AS"/>
</dbReference>
<evidence type="ECO:0000313" key="8">
    <source>
        <dbReference type="EMBL" id="KIZ02475.1"/>
    </source>
</evidence>
<dbReference type="GO" id="GO:0005615">
    <property type="term" value="C:extracellular space"/>
    <property type="evidence" value="ECO:0007669"/>
    <property type="project" value="TreeGrafter"/>
</dbReference>
<dbReference type="Gene3D" id="3.40.50.200">
    <property type="entry name" value="Peptidase S8/S53 domain"/>
    <property type="match status" value="1"/>
</dbReference>
<evidence type="ECO:0000256" key="3">
    <source>
        <dbReference type="ARBA" id="ARBA00022801"/>
    </source>
</evidence>
<dbReference type="PROSITE" id="PS00137">
    <property type="entry name" value="SUBTILASE_HIS"/>
    <property type="match status" value="1"/>
</dbReference>
<dbReference type="InterPro" id="IPR036852">
    <property type="entry name" value="Peptidase_S8/S53_dom_sf"/>
</dbReference>
<dbReference type="PANTHER" id="PTHR43806:SF11">
    <property type="entry name" value="CEREVISIN-RELATED"/>
    <property type="match status" value="1"/>
</dbReference>
<evidence type="ECO:0000256" key="6">
    <source>
        <dbReference type="RuleBase" id="RU003355"/>
    </source>
</evidence>
<evidence type="ECO:0000313" key="9">
    <source>
        <dbReference type="Proteomes" id="UP000054498"/>
    </source>
</evidence>
<dbReference type="KEGG" id="mng:MNEG_5480"/>
<proteinExistence type="inferred from homology"/>
<keyword evidence="2 5" id="KW-0645">Protease</keyword>
<reference evidence="8 9" key="1">
    <citation type="journal article" date="2013" name="BMC Genomics">
        <title>Reconstruction of the lipid metabolism for the microalga Monoraphidium neglectum from its genome sequence reveals characteristics suitable for biofuel production.</title>
        <authorList>
            <person name="Bogen C."/>
            <person name="Al-Dilaimi A."/>
            <person name="Albersmeier A."/>
            <person name="Wichmann J."/>
            <person name="Grundmann M."/>
            <person name="Rupp O."/>
            <person name="Lauersen K.J."/>
            <person name="Blifernez-Klassen O."/>
            <person name="Kalinowski J."/>
            <person name="Goesmann A."/>
            <person name="Mussgnug J.H."/>
            <person name="Kruse O."/>
        </authorList>
    </citation>
    <scope>NUCLEOTIDE SEQUENCE [LARGE SCALE GENOMIC DNA]</scope>
    <source>
        <strain evidence="8 9">SAG 48.87</strain>
    </source>
</reference>
<dbReference type="PRINTS" id="PR00723">
    <property type="entry name" value="SUBTILISIN"/>
</dbReference>
<dbReference type="InterPro" id="IPR023828">
    <property type="entry name" value="Peptidase_S8_Ser-AS"/>
</dbReference>
<dbReference type="GO" id="GO:0006508">
    <property type="term" value="P:proteolysis"/>
    <property type="evidence" value="ECO:0007669"/>
    <property type="project" value="UniProtKB-KW"/>
</dbReference>
<keyword evidence="3 5" id="KW-0378">Hydrolase</keyword>
<dbReference type="OrthoDB" id="371436at2759"/>
<gene>
    <name evidence="8" type="ORF">MNEG_5480</name>
</gene>
<dbReference type="SUPFAM" id="SSF52743">
    <property type="entry name" value="Subtilisin-like"/>
    <property type="match status" value="1"/>
</dbReference>
<dbReference type="InterPro" id="IPR015500">
    <property type="entry name" value="Peptidase_S8_subtilisin-rel"/>
</dbReference>
<evidence type="ECO:0000256" key="5">
    <source>
        <dbReference type="PROSITE-ProRule" id="PRU01240"/>
    </source>
</evidence>
<feature type="active site" description="Charge relay system" evidence="5">
    <location>
        <position position="244"/>
    </location>
</feature>
<dbReference type="EMBL" id="KK101039">
    <property type="protein sequence ID" value="KIZ02475.1"/>
    <property type="molecule type" value="Genomic_DNA"/>
</dbReference>
<dbReference type="RefSeq" id="XP_013901494.1">
    <property type="nucleotide sequence ID" value="XM_014046040.1"/>
</dbReference>
<organism evidence="8 9">
    <name type="scientific">Monoraphidium neglectum</name>
    <dbReference type="NCBI Taxonomy" id="145388"/>
    <lineage>
        <taxon>Eukaryota</taxon>
        <taxon>Viridiplantae</taxon>
        <taxon>Chlorophyta</taxon>
        <taxon>core chlorophytes</taxon>
        <taxon>Chlorophyceae</taxon>
        <taxon>CS clade</taxon>
        <taxon>Sphaeropleales</taxon>
        <taxon>Selenastraceae</taxon>
        <taxon>Monoraphidium</taxon>
    </lineage>
</organism>
<comment type="similarity">
    <text evidence="1 5 6">Belongs to the peptidase S8 family.</text>
</comment>
<dbReference type="PROSITE" id="PS00136">
    <property type="entry name" value="SUBTILASE_ASP"/>
    <property type="match status" value="1"/>
</dbReference>
<dbReference type="Proteomes" id="UP000054498">
    <property type="component" value="Unassembled WGS sequence"/>
</dbReference>
<dbReference type="PROSITE" id="PS51892">
    <property type="entry name" value="SUBTILASE"/>
    <property type="match status" value="1"/>
</dbReference>
<keyword evidence="9" id="KW-1185">Reference proteome</keyword>
<feature type="domain" description="Peptidase S8/S53" evidence="7">
    <location>
        <begin position="19"/>
        <end position="257"/>
    </location>
</feature>
<dbReference type="PROSITE" id="PS00138">
    <property type="entry name" value="SUBTILASE_SER"/>
    <property type="match status" value="1"/>
</dbReference>
<dbReference type="STRING" id="145388.A0A0D2MHC3"/>